<comment type="caution">
    <text evidence="1">The sequence shown here is derived from an EMBL/GenBank/DDBJ whole genome shotgun (WGS) entry which is preliminary data.</text>
</comment>
<reference evidence="1" key="1">
    <citation type="submission" date="2022-04" db="EMBL/GenBank/DDBJ databases">
        <title>Genome of the entomopathogenic fungus Entomophthora muscae.</title>
        <authorList>
            <person name="Elya C."/>
            <person name="Lovett B.R."/>
            <person name="Lee E."/>
            <person name="Macias A.M."/>
            <person name="Hajek A.E."/>
            <person name="De Bivort B.L."/>
            <person name="Kasson M.T."/>
            <person name="De Fine Licht H.H."/>
            <person name="Stajich J.E."/>
        </authorList>
    </citation>
    <scope>NUCLEOTIDE SEQUENCE</scope>
    <source>
        <strain evidence="1">Berkeley</strain>
    </source>
</reference>
<protein>
    <submittedName>
        <fullName evidence="1">WD repeat-containing protein jip5</fullName>
    </submittedName>
</protein>
<dbReference type="Proteomes" id="UP001165960">
    <property type="component" value="Unassembled WGS sequence"/>
</dbReference>
<sequence>MSAFHEKEDSESYESENESEISASDESDVDSEAESERTTGTPMSSDREGSIASSPGVEFDPSLKIPNTIRFRSQVFDIAFHPTRPLILSGLITGDVYCHSYLADAAGTVEASEEYYLRRFHKKSCRGVKFNAEGNHFYTISKDKTYTICDAETGKELYRHIDAHESGLNALLPLTPGFLATGDEEGVVKIWDIRTNKKCIEYNEHEDFVASMVLGTDDKSLISVGGDGYLAVMDTRRKKLIARSDNIEDELLSVTLVKDGKKAVVGTQKGVLDLFTWGDWGDLSDRFLGHPESVDAIVKFDEDTIITGSSDGILRVVGILPNNLLGVLGHHDDFPIERLAITNDRHHVASCSHDKTIKFWPIHELLGEDSDEDKDEPAAPPKRGAENIQESKDSDSDDSSKKSKDPLKEKAKRVKKAASTSVHSASFFDDL</sequence>
<dbReference type="EMBL" id="QTSX02000720">
    <property type="protein sequence ID" value="KAJ9086419.1"/>
    <property type="molecule type" value="Genomic_DNA"/>
</dbReference>
<evidence type="ECO:0000313" key="1">
    <source>
        <dbReference type="EMBL" id="KAJ9086419.1"/>
    </source>
</evidence>
<gene>
    <name evidence="1" type="primary">JIP5_1</name>
    <name evidence="1" type="ORF">DSO57_1004144</name>
</gene>
<name>A0ACC2UHP0_9FUNG</name>
<evidence type="ECO:0000313" key="2">
    <source>
        <dbReference type="Proteomes" id="UP001165960"/>
    </source>
</evidence>
<keyword evidence="2" id="KW-1185">Reference proteome</keyword>
<proteinExistence type="predicted"/>
<accession>A0ACC2UHP0</accession>
<organism evidence="1 2">
    <name type="scientific">Entomophthora muscae</name>
    <dbReference type="NCBI Taxonomy" id="34485"/>
    <lineage>
        <taxon>Eukaryota</taxon>
        <taxon>Fungi</taxon>
        <taxon>Fungi incertae sedis</taxon>
        <taxon>Zoopagomycota</taxon>
        <taxon>Entomophthoromycotina</taxon>
        <taxon>Entomophthoromycetes</taxon>
        <taxon>Entomophthorales</taxon>
        <taxon>Entomophthoraceae</taxon>
        <taxon>Entomophthora</taxon>
    </lineage>
</organism>